<evidence type="ECO:0000259" key="6">
    <source>
        <dbReference type="Pfam" id="PF02784"/>
    </source>
</evidence>
<dbReference type="InterPro" id="IPR009006">
    <property type="entry name" value="Ala_racemase/Decarboxylase_C"/>
</dbReference>
<dbReference type="GO" id="GO:0009089">
    <property type="term" value="P:lysine biosynthetic process via diaminopimelate"/>
    <property type="evidence" value="ECO:0007669"/>
    <property type="project" value="TreeGrafter"/>
</dbReference>
<reference evidence="10" key="2">
    <citation type="submission" date="2016-07" db="EMBL/GenBank/DDBJ databases">
        <authorList>
            <person name="See-Too W.S."/>
        </authorList>
    </citation>
    <scope>NUCLEOTIDE SEQUENCE [LARGE SCALE GENOMIC DNA]</scope>
    <source>
        <strain evidence="10">DSM 14505</strain>
    </source>
</reference>
<dbReference type="PANTHER" id="PTHR43727">
    <property type="entry name" value="DIAMINOPIMELATE DECARBOXYLASE"/>
    <property type="match status" value="1"/>
</dbReference>
<evidence type="ECO:0000259" key="5">
    <source>
        <dbReference type="Pfam" id="PF00278"/>
    </source>
</evidence>
<dbReference type="PRINTS" id="PR01179">
    <property type="entry name" value="ODADCRBXLASE"/>
</dbReference>
<dbReference type="EMBL" id="AJYB01000033">
    <property type="protein sequence ID" value="EIM06310.1"/>
    <property type="molecule type" value="Genomic_DNA"/>
</dbReference>
<dbReference type="InterPro" id="IPR022643">
    <property type="entry name" value="De-COase2_C"/>
</dbReference>
<dbReference type="eggNOG" id="COG0019">
    <property type="taxonomic scope" value="Bacteria"/>
</dbReference>
<evidence type="ECO:0000256" key="2">
    <source>
        <dbReference type="ARBA" id="ARBA00022898"/>
    </source>
</evidence>
<dbReference type="SUPFAM" id="SSF50621">
    <property type="entry name" value="Alanine racemase C-terminal domain-like"/>
    <property type="match status" value="1"/>
</dbReference>
<organism evidence="8 9">
    <name type="scientific">Planococcus antarcticus DSM 14505</name>
    <dbReference type="NCBI Taxonomy" id="1185653"/>
    <lineage>
        <taxon>Bacteria</taxon>
        <taxon>Bacillati</taxon>
        <taxon>Bacillota</taxon>
        <taxon>Bacilli</taxon>
        <taxon>Bacillales</taxon>
        <taxon>Caryophanaceae</taxon>
        <taxon>Planococcus</taxon>
    </lineage>
</organism>
<evidence type="ECO:0000256" key="4">
    <source>
        <dbReference type="RuleBase" id="RU003737"/>
    </source>
</evidence>
<comment type="cofactor">
    <cofactor evidence="1 3">
        <name>pyridoxal 5'-phosphate</name>
        <dbReference type="ChEBI" id="CHEBI:597326"/>
    </cofactor>
</comment>
<evidence type="ECO:0000256" key="1">
    <source>
        <dbReference type="ARBA" id="ARBA00001933"/>
    </source>
</evidence>
<sequence length="403" mass="45587">MSIIQEEKVSINDIVKKLNEKNNRREAFCAYIYDLEQLRKHAASIKRSLPPFCRLFYAMKANPDKRIIKVLDEIVDGFEAASAGEVRIAKAISKKPIIFGAPAKKDYELELIVKGETELANIESFHDANRLQYLAESVQKKVAVVVRVNLQDNVSNSYLKMAGVPTQFGVAERDIPQLLKKLSLSPNLEVRGFHFHAMSNNLDAEAHVRFIAVCLEKAVDWQKKYGISAPVVNVGGGIGINYINSKAPFDWNVLSEGLHNLYKQYKSKKLELIIEMGRYMVAESGFYATEVIDVKVNHGEGFALVRGGSHHLRLPAAWKMNQPFIVLSNEKWDFPFERPIIKNSKVSIAGELCTPTDILAKDVLIKEIRAGDILIFQFAGAYGWTISHHNFLSHPYPEVYYYE</sequence>
<accession>A0A1C7DDD0</accession>
<comment type="similarity">
    <text evidence="4">Belongs to the Orn/Lys/Arg decarboxylase class-II family.</text>
</comment>
<dbReference type="Proteomes" id="UP000092661">
    <property type="component" value="Chromosome"/>
</dbReference>
<keyword evidence="2 3" id="KW-0663">Pyridoxal phosphate</keyword>
<evidence type="ECO:0000313" key="10">
    <source>
        <dbReference type="Proteomes" id="UP000092661"/>
    </source>
</evidence>
<reference evidence="7" key="3">
    <citation type="submission" date="2016-10" db="EMBL/GenBank/DDBJ databases">
        <authorList>
            <person name="See-Too W.S."/>
        </authorList>
    </citation>
    <scope>NUCLEOTIDE SEQUENCE</scope>
    <source>
        <strain evidence="7">DSM 14505</strain>
    </source>
</reference>
<dbReference type="InterPro" id="IPR022644">
    <property type="entry name" value="De-COase2_N"/>
</dbReference>
<keyword evidence="10" id="KW-1185">Reference proteome</keyword>
<evidence type="ECO:0000313" key="9">
    <source>
        <dbReference type="Proteomes" id="UP000004725"/>
    </source>
</evidence>
<feature type="active site" description="Proton donor" evidence="3">
    <location>
        <position position="353"/>
    </location>
</feature>
<dbReference type="InterPro" id="IPR000183">
    <property type="entry name" value="Orn/DAP/Arg_de-COase"/>
</dbReference>
<feature type="domain" description="Orn/DAP/Arg decarboxylase 2 N-terminal" evidence="6">
    <location>
        <begin position="36"/>
        <end position="282"/>
    </location>
</feature>
<dbReference type="InterPro" id="IPR029066">
    <property type="entry name" value="PLP-binding_barrel"/>
</dbReference>
<feature type="modified residue" description="N6-(pyridoxal phosphate)lysine" evidence="3">
    <location>
        <position position="60"/>
    </location>
</feature>
<dbReference type="SUPFAM" id="SSF51419">
    <property type="entry name" value="PLP-binding barrel"/>
    <property type="match status" value="1"/>
</dbReference>
<dbReference type="CDD" id="cd06843">
    <property type="entry name" value="PLPDE_III_PvsE_like"/>
    <property type="match status" value="1"/>
</dbReference>
<proteinExistence type="inferred from homology"/>
<dbReference type="Gene3D" id="2.40.37.10">
    <property type="entry name" value="Lyase, Ornithine Decarboxylase, Chain A, domain 1"/>
    <property type="match status" value="1"/>
</dbReference>
<dbReference type="Pfam" id="PF00278">
    <property type="entry name" value="Orn_DAP_Arg_deC"/>
    <property type="match status" value="1"/>
</dbReference>
<dbReference type="GO" id="GO:0008836">
    <property type="term" value="F:diaminopimelate decarboxylase activity"/>
    <property type="evidence" value="ECO:0007669"/>
    <property type="project" value="TreeGrafter"/>
</dbReference>
<dbReference type="EMBL" id="CP016534">
    <property type="protein sequence ID" value="ANU09529.1"/>
    <property type="molecule type" value="Genomic_DNA"/>
</dbReference>
<dbReference type="AlphaFoldDB" id="A0A1C7DDD0"/>
<dbReference type="KEGG" id="pana:BBH88_04010"/>
<dbReference type="Gene3D" id="3.20.20.10">
    <property type="entry name" value="Alanine racemase"/>
    <property type="match status" value="1"/>
</dbReference>
<gene>
    <name evidence="8" type="ORF">A1A1_12127</name>
    <name evidence="7" type="ORF">BBH88_04010</name>
</gene>
<evidence type="ECO:0000313" key="7">
    <source>
        <dbReference type="EMBL" id="ANU09529.1"/>
    </source>
</evidence>
<dbReference type="GO" id="GO:0006596">
    <property type="term" value="P:polyamine biosynthetic process"/>
    <property type="evidence" value="ECO:0007669"/>
    <property type="project" value="InterPro"/>
</dbReference>
<name>A0A1C7DDD0_9BACL</name>
<dbReference type="PANTHER" id="PTHR43727:SF2">
    <property type="entry name" value="GROUP IV DECARBOXYLASE"/>
    <property type="match status" value="1"/>
</dbReference>
<evidence type="ECO:0000313" key="8">
    <source>
        <dbReference type="EMBL" id="EIM06310.1"/>
    </source>
</evidence>
<feature type="domain" description="Orn/DAP/Arg decarboxylase 2 C-terminal" evidence="5">
    <location>
        <begin position="31"/>
        <end position="380"/>
    </location>
</feature>
<dbReference type="RefSeq" id="WP_006830395.1">
    <property type="nucleotide sequence ID" value="NZ_AJYB01000033.1"/>
</dbReference>
<protein>
    <submittedName>
        <fullName evidence="7">Diaminopimelate decarboxylase</fullName>
    </submittedName>
    <submittedName>
        <fullName evidence="8">Pyridoxal-dependent decarboxylase</fullName>
    </submittedName>
</protein>
<dbReference type="OrthoDB" id="9802241at2"/>
<dbReference type="Pfam" id="PF02784">
    <property type="entry name" value="Orn_Arg_deC_N"/>
    <property type="match status" value="1"/>
</dbReference>
<dbReference type="Proteomes" id="UP000004725">
    <property type="component" value="Unassembled WGS sequence"/>
</dbReference>
<dbReference type="InterPro" id="IPR002433">
    <property type="entry name" value="Orn_de-COase"/>
</dbReference>
<reference evidence="8 9" key="1">
    <citation type="journal article" date="2012" name="J. Bacteriol.">
        <title>Genome Sequence of the Antarctic Psychrophile Bacterium Planococcus antarcticus DSM 14505.</title>
        <authorList>
            <person name="Margolles A."/>
            <person name="Gueimonde M."/>
            <person name="Sanchez B."/>
        </authorList>
    </citation>
    <scope>NUCLEOTIDE SEQUENCE [LARGE SCALE GENOMIC DNA]</scope>
    <source>
        <strain evidence="8 9">DSM 14505</strain>
    </source>
</reference>
<dbReference type="PRINTS" id="PR01182">
    <property type="entry name" value="ORNDCRBXLASE"/>
</dbReference>
<evidence type="ECO:0000256" key="3">
    <source>
        <dbReference type="PIRSR" id="PIRSR600183-50"/>
    </source>
</evidence>